<proteinExistence type="predicted"/>
<protein>
    <submittedName>
        <fullName evidence="1">Uncharacterized protein</fullName>
    </submittedName>
</protein>
<dbReference type="Proteomes" id="UP001054837">
    <property type="component" value="Unassembled WGS sequence"/>
</dbReference>
<comment type="caution">
    <text evidence="1">The sequence shown here is derived from an EMBL/GenBank/DDBJ whole genome shotgun (WGS) entry which is preliminary data.</text>
</comment>
<evidence type="ECO:0000313" key="2">
    <source>
        <dbReference type="Proteomes" id="UP001054837"/>
    </source>
</evidence>
<gene>
    <name evidence="1" type="ORF">CDAR_582711</name>
</gene>
<evidence type="ECO:0000313" key="1">
    <source>
        <dbReference type="EMBL" id="GIX97786.1"/>
    </source>
</evidence>
<organism evidence="1 2">
    <name type="scientific">Caerostris darwini</name>
    <dbReference type="NCBI Taxonomy" id="1538125"/>
    <lineage>
        <taxon>Eukaryota</taxon>
        <taxon>Metazoa</taxon>
        <taxon>Ecdysozoa</taxon>
        <taxon>Arthropoda</taxon>
        <taxon>Chelicerata</taxon>
        <taxon>Arachnida</taxon>
        <taxon>Araneae</taxon>
        <taxon>Araneomorphae</taxon>
        <taxon>Entelegynae</taxon>
        <taxon>Araneoidea</taxon>
        <taxon>Araneidae</taxon>
        <taxon>Caerostris</taxon>
    </lineage>
</organism>
<reference evidence="1 2" key="1">
    <citation type="submission" date="2021-06" db="EMBL/GenBank/DDBJ databases">
        <title>Caerostris darwini draft genome.</title>
        <authorList>
            <person name="Kono N."/>
            <person name="Arakawa K."/>
        </authorList>
    </citation>
    <scope>NUCLEOTIDE SEQUENCE [LARGE SCALE GENOMIC DNA]</scope>
</reference>
<name>A0AAV4PL33_9ARAC</name>
<accession>A0AAV4PL33</accession>
<dbReference type="EMBL" id="BPLQ01003069">
    <property type="protein sequence ID" value="GIX97786.1"/>
    <property type="molecule type" value="Genomic_DNA"/>
</dbReference>
<dbReference type="AlphaFoldDB" id="A0AAV4PL33"/>
<keyword evidence="2" id="KW-1185">Reference proteome</keyword>
<sequence length="93" mass="10979">MGNFSVLKWVHVEGKIRSNRVICCLREMSRRGKIPKELKKEQLCAGIKTGFSRFHLSLKSPEKQRFFSPYLFHYYILLSGYHPSSKNSFSFYL</sequence>